<accession>A0A392NXL5</accession>
<protein>
    <submittedName>
        <fullName evidence="2">Uncharacterized protein</fullName>
    </submittedName>
</protein>
<comment type="caution">
    <text evidence="2">The sequence shown here is derived from an EMBL/GenBank/DDBJ whole genome shotgun (WGS) entry which is preliminary data.</text>
</comment>
<evidence type="ECO:0000256" key="1">
    <source>
        <dbReference type="SAM" id="MobiDB-lite"/>
    </source>
</evidence>
<dbReference type="AlphaFoldDB" id="A0A392NXL5"/>
<feature type="compositionally biased region" description="Basic and acidic residues" evidence="1">
    <location>
        <begin position="1"/>
        <end position="16"/>
    </location>
</feature>
<organism evidence="2 3">
    <name type="scientific">Trifolium medium</name>
    <dbReference type="NCBI Taxonomy" id="97028"/>
    <lineage>
        <taxon>Eukaryota</taxon>
        <taxon>Viridiplantae</taxon>
        <taxon>Streptophyta</taxon>
        <taxon>Embryophyta</taxon>
        <taxon>Tracheophyta</taxon>
        <taxon>Spermatophyta</taxon>
        <taxon>Magnoliopsida</taxon>
        <taxon>eudicotyledons</taxon>
        <taxon>Gunneridae</taxon>
        <taxon>Pentapetalae</taxon>
        <taxon>rosids</taxon>
        <taxon>fabids</taxon>
        <taxon>Fabales</taxon>
        <taxon>Fabaceae</taxon>
        <taxon>Papilionoideae</taxon>
        <taxon>50 kb inversion clade</taxon>
        <taxon>NPAAA clade</taxon>
        <taxon>Hologalegina</taxon>
        <taxon>IRL clade</taxon>
        <taxon>Trifolieae</taxon>
        <taxon>Trifolium</taxon>
    </lineage>
</organism>
<sequence length="57" mass="6373">MGTKEKVPPKEVDGSPRELWGSAGMEMEEEYSLKREIETRMGNILDDEASSRKVSSA</sequence>
<dbReference type="EMBL" id="LXQA010051532">
    <property type="protein sequence ID" value="MCI03225.1"/>
    <property type="molecule type" value="Genomic_DNA"/>
</dbReference>
<evidence type="ECO:0000313" key="2">
    <source>
        <dbReference type="EMBL" id="MCI03225.1"/>
    </source>
</evidence>
<name>A0A392NXL5_9FABA</name>
<proteinExistence type="predicted"/>
<reference evidence="2 3" key="1">
    <citation type="journal article" date="2018" name="Front. Plant Sci.">
        <title>Red Clover (Trifolium pratense) and Zigzag Clover (T. medium) - A Picture of Genomic Similarities and Differences.</title>
        <authorList>
            <person name="Dluhosova J."/>
            <person name="Istvanek J."/>
            <person name="Nedelnik J."/>
            <person name="Repkova J."/>
        </authorList>
    </citation>
    <scope>NUCLEOTIDE SEQUENCE [LARGE SCALE GENOMIC DNA]</scope>
    <source>
        <strain evidence="3">cv. 10/8</strain>
        <tissue evidence="2">Leaf</tissue>
    </source>
</reference>
<evidence type="ECO:0000313" key="3">
    <source>
        <dbReference type="Proteomes" id="UP000265520"/>
    </source>
</evidence>
<dbReference type="Proteomes" id="UP000265520">
    <property type="component" value="Unassembled WGS sequence"/>
</dbReference>
<keyword evidence="3" id="KW-1185">Reference proteome</keyword>
<feature type="region of interest" description="Disordered" evidence="1">
    <location>
        <begin position="1"/>
        <end position="25"/>
    </location>
</feature>